<dbReference type="Proteomes" id="UP001597185">
    <property type="component" value="Unassembled WGS sequence"/>
</dbReference>
<dbReference type="AlphaFoldDB" id="A0ABD6C0H9"/>
<evidence type="ECO:0000313" key="2">
    <source>
        <dbReference type="Proteomes" id="UP001597185"/>
    </source>
</evidence>
<comment type="caution">
    <text evidence="1">The sequence shown here is derived from an EMBL/GenBank/DDBJ whole genome shotgun (WGS) entry which is preliminary data.</text>
</comment>
<evidence type="ECO:0000313" key="1">
    <source>
        <dbReference type="EMBL" id="MFD1570311.1"/>
    </source>
</evidence>
<name>A0ABD6C0H9_9EURY</name>
<sequence length="221" mass="25060">MHHRAKLLLFKMGINDIKNISPGDELIIDGKKAVVESPIGTEFTVAYPNGGTKTFSTSKIHHLVKEEDLDHNHHVATFVPYFAKSSYDIGDATGEEFEEPMVDIRDAGHRIKCVFNSAAEVRGRLGQYQHANLYVSNQPYVFAISPVTESETHTGTVELNRRSVDISKLADSLGFKTFYWKEGMGNHRWLPTQWDEMNEMFTVDASCLTRDPVIDRKTNRE</sequence>
<keyword evidence="2" id="KW-1185">Reference proteome</keyword>
<gene>
    <name evidence="1" type="ORF">ACFR9T_06870</name>
</gene>
<reference evidence="1 2" key="1">
    <citation type="journal article" date="2019" name="Int. J. Syst. Evol. Microbiol.">
        <title>The Global Catalogue of Microorganisms (GCM) 10K type strain sequencing project: providing services to taxonomists for standard genome sequencing and annotation.</title>
        <authorList>
            <consortium name="The Broad Institute Genomics Platform"/>
            <consortium name="The Broad Institute Genome Sequencing Center for Infectious Disease"/>
            <person name="Wu L."/>
            <person name="Ma J."/>
        </authorList>
    </citation>
    <scope>NUCLEOTIDE SEQUENCE [LARGE SCALE GENOMIC DNA]</scope>
    <source>
        <strain evidence="1 2">CGMCC 1.12689</strain>
    </source>
</reference>
<accession>A0ABD6C0H9</accession>
<proteinExistence type="predicted"/>
<organism evidence="1 2">
    <name type="scientific">Halorubrum laminariae</name>
    <dbReference type="NCBI Taxonomy" id="1433523"/>
    <lineage>
        <taxon>Archaea</taxon>
        <taxon>Methanobacteriati</taxon>
        <taxon>Methanobacteriota</taxon>
        <taxon>Stenosarchaea group</taxon>
        <taxon>Halobacteria</taxon>
        <taxon>Halobacteriales</taxon>
        <taxon>Haloferacaceae</taxon>
        <taxon>Halorubrum</taxon>
    </lineage>
</organism>
<protein>
    <submittedName>
        <fullName evidence="1">Uncharacterized protein</fullName>
    </submittedName>
</protein>
<dbReference type="RefSeq" id="WP_256397211.1">
    <property type="nucleotide sequence ID" value="NZ_JANHDL010000004.1"/>
</dbReference>
<dbReference type="EMBL" id="JBHUDB010000002">
    <property type="protein sequence ID" value="MFD1570311.1"/>
    <property type="molecule type" value="Genomic_DNA"/>
</dbReference>